<comment type="caution">
    <text evidence="1">The sequence shown here is derived from an EMBL/GenBank/DDBJ whole genome shotgun (WGS) entry which is preliminary data.</text>
</comment>
<dbReference type="CDD" id="cd20557">
    <property type="entry name" value="CYCLIN_ScPCL1-like"/>
    <property type="match status" value="1"/>
</dbReference>
<dbReference type="GO" id="GO:0019901">
    <property type="term" value="F:protein kinase binding"/>
    <property type="evidence" value="ECO:0007669"/>
    <property type="project" value="InterPro"/>
</dbReference>
<proteinExistence type="predicted"/>
<gene>
    <name evidence="1" type="ORF">CONPUDRAFT_168749</name>
</gene>
<evidence type="ECO:0000313" key="2">
    <source>
        <dbReference type="Proteomes" id="UP000053558"/>
    </source>
</evidence>
<dbReference type="InterPro" id="IPR013922">
    <property type="entry name" value="Cyclin_PHO80-like"/>
</dbReference>
<reference evidence="2" key="1">
    <citation type="journal article" date="2012" name="Science">
        <title>The Paleozoic origin of enzymatic lignin decomposition reconstructed from 31 fungal genomes.</title>
        <authorList>
            <person name="Floudas D."/>
            <person name="Binder M."/>
            <person name="Riley R."/>
            <person name="Barry K."/>
            <person name="Blanchette R.A."/>
            <person name="Henrissat B."/>
            <person name="Martinez A.T."/>
            <person name="Otillar R."/>
            <person name="Spatafora J.W."/>
            <person name="Yadav J.S."/>
            <person name="Aerts A."/>
            <person name="Benoit I."/>
            <person name="Boyd A."/>
            <person name="Carlson A."/>
            <person name="Copeland A."/>
            <person name="Coutinho P.M."/>
            <person name="de Vries R.P."/>
            <person name="Ferreira P."/>
            <person name="Findley K."/>
            <person name="Foster B."/>
            <person name="Gaskell J."/>
            <person name="Glotzer D."/>
            <person name="Gorecki P."/>
            <person name="Heitman J."/>
            <person name="Hesse C."/>
            <person name="Hori C."/>
            <person name="Igarashi K."/>
            <person name="Jurgens J.A."/>
            <person name="Kallen N."/>
            <person name="Kersten P."/>
            <person name="Kohler A."/>
            <person name="Kuees U."/>
            <person name="Kumar T.K.A."/>
            <person name="Kuo A."/>
            <person name="LaButti K."/>
            <person name="Larrondo L.F."/>
            <person name="Lindquist E."/>
            <person name="Ling A."/>
            <person name="Lombard V."/>
            <person name="Lucas S."/>
            <person name="Lundell T."/>
            <person name="Martin R."/>
            <person name="McLaughlin D.J."/>
            <person name="Morgenstern I."/>
            <person name="Morin E."/>
            <person name="Murat C."/>
            <person name="Nagy L.G."/>
            <person name="Nolan M."/>
            <person name="Ohm R.A."/>
            <person name="Patyshakuliyeva A."/>
            <person name="Rokas A."/>
            <person name="Ruiz-Duenas F.J."/>
            <person name="Sabat G."/>
            <person name="Salamov A."/>
            <person name="Samejima M."/>
            <person name="Schmutz J."/>
            <person name="Slot J.C."/>
            <person name="St John F."/>
            <person name="Stenlid J."/>
            <person name="Sun H."/>
            <person name="Sun S."/>
            <person name="Syed K."/>
            <person name="Tsang A."/>
            <person name="Wiebenga A."/>
            <person name="Young D."/>
            <person name="Pisabarro A."/>
            <person name="Eastwood D.C."/>
            <person name="Martin F."/>
            <person name="Cullen D."/>
            <person name="Grigoriev I.V."/>
            <person name="Hibbett D.S."/>
        </authorList>
    </citation>
    <scope>NUCLEOTIDE SEQUENCE [LARGE SCALE GENOMIC DNA]</scope>
    <source>
        <strain evidence="2">RWD-64-598 SS2</strain>
    </source>
</reference>
<dbReference type="AlphaFoldDB" id="A0A5M3MA51"/>
<dbReference type="PANTHER" id="PTHR15615:SF108">
    <property type="entry name" value="PROTEIN CNPPD1"/>
    <property type="match status" value="1"/>
</dbReference>
<name>A0A5M3MA51_CONPW</name>
<organism evidence="1 2">
    <name type="scientific">Coniophora puteana (strain RWD-64-598)</name>
    <name type="common">Brown rot fungus</name>
    <dbReference type="NCBI Taxonomy" id="741705"/>
    <lineage>
        <taxon>Eukaryota</taxon>
        <taxon>Fungi</taxon>
        <taxon>Dikarya</taxon>
        <taxon>Basidiomycota</taxon>
        <taxon>Agaricomycotina</taxon>
        <taxon>Agaricomycetes</taxon>
        <taxon>Agaricomycetidae</taxon>
        <taxon>Boletales</taxon>
        <taxon>Coniophorineae</taxon>
        <taxon>Coniophoraceae</taxon>
        <taxon>Coniophora</taxon>
    </lineage>
</organism>
<dbReference type="GO" id="GO:0005634">
    <property type="term" value="C:nucleus"/>
    <property type="evidence" value="ECO:0007669"/>
    <property type="project" value="TreeGrafter"/>
</dbReference>
<dbReference type="GO" id="GO:0000307">
    <property type="term" value="C:cyclin-dependent protein kinase holoenzyme complex"/>
    <property type="evidence" value="ECO:0007669"/>
    <property type="project" value="TreeGrafter"/>
</dbReference>
<sequence>MPVPVPTHNNAPAHPVIKSHKHGELANYQSVDLRHLKHTHSIASSRPLSFDSREGWTGPSPPWNRFNAPKVWEKDTFLLGNYSFTNGLAFADNVDAIKGERADACIPPSKVSRPMFGAHPPCSCGGCRREDEKWCYGFGGGLIKVTDSYLEGDMDEDEELPAYTSFQDVSPGFVQDCDMPSSSPGPLTPFGDFIDRAATTQPPTSAGWFAPQMTNVDTHGSVHHQSAGYREPPCDAHDLANAVTDAFSLASTENLSSNVTCKKLAGPFAEWLVGYVWRVCTNSIHLPASVAKYPPPAAAQCHDQYPSWLAGTVHSVLLSTLLQPSAVLLSLWYIARLPVFLGVGGFGPEHVKELRFRSELFGNPGMSKDSPTASPIFRLIILGFMFANKWLDDHTFSNKTWHSITGIPVQSINKLELLALGILNHDLSVPRDEWKQWLQHLLVYHHGLSTSSFPQPISRPSSSPQSILRKAMEEISAVSSSADVVLPAFIGLEHRRAEKNTDVTTTSVEGYEIDLDEDGPLRAEYLPKRRSIRPGMEADHALDMAVKHEPMPLLPPPARWSPAGDEPLQQRNRISGQYAAVQPSIHLVPAAAAFPVWSSAMVYMPAQPPVNFGYDPTYMQAPLQHQFSCDGAPRLAHQPLFSNASNVPPYSHARTMSQPPYEYPRNMTLEGSQQGFQPYQQESMWPRPESFGFAPPYRPFPAHPNTTAQSTWSRA</sequence>
<evidence type="ECO:0000313" key="1">
    <source>
        <dbReference type="EMBL" id="EIW76162.1"/>
    </source>
</evidence>
<keyword evidence="2" id="KW-1185">Reference proteome</keyword>
<dbReference type="GO" id="GO:0016538">
    <property type="term" value="F:cyclin-dependent protein serine/threonine kinase regulator activity"/>
    <property type="evidence" value="ECO:0007669"/>
    <property type="project" value="TreeGrafter"/>
</dbReference>
<dbReference type="Pfam" id="PF08613">
    <property type="entry name" value="Cyclin"/>
    <property type="match status" value="1"/>
</dbReference>
<dbReference type="Proteomes" id="UP000053558">
    <property type="component" value="Unassembled WGS sequence"/>
</dbReference>
<dbReference type="RefSeq" id="XP_007773428.1">
    <property type="nucleotide sequence ID" value="XM_007775238.1"/>
</dbReference>
<dbReference type="PANTHER" id="PTHR15615">
    <property type="match status" value="1"/>
</dbReference>
<protein>
    <recommendedName>
        <fullName evidence="3">Cyclin N-terminal domain-containing protein</fullName>
    </recommendedName>
</protein>
<dbReference type="KEGG" id="cput:CONPUDRAFT_168749"/>
<dbReference type="Gene3D" id="1.10.472.10">
    <property type="entry name" value="Cyclin-like"/>
    <property type="match status" value="1"/>
</dbReference>
<dbReference type="GeneID" id="19206063"/>
<dbReference type="OrthoDB" id="286814at2759"/>
<evidence type="ECO:0008006" key="3">
    <source>
        <dbReference type="Google" id="ProtNLM"/>
    </source>
</evidence>
<dbReference type="EMBL" id="JH711586">
    <property type="protein sequence ID" value="EIW76162.1"/>
    <property type="molecule type" value="Genomic_DNA"/>
</dbReference>
<accession>A0A5M3MA51</accession>